<sequence>MNAQKIMDEIGIFLDRSLLKKSKITKAEIIRFIEAKWAGADDEKYRIYASYIYAARMVNEYKWAGDTPNMLRWLGEMDKHARSNENPPYVSDYYKGECCLECGAEQEALKFLHKSYEANEEYLFTRSPKVAEFFNAHLAEPKILPKFEDEEYEDFSFPLRLEYFGKTLEQEGEFRCAFLDEDGEETDEPSQAQSDALEFLKQNQEEILTGILAEILKNYPKWQKIYDYPSETKSDFMPGICTPQELSELLELQNIYILGDTAKIGFEFSCSWDIEHGLGVMTRKGKVVKIGEAETAFVF</sequence>
<dbReference type="EMBL" id="CP012543">
    <property type="protein sequence ID" value="QCD45738.1"/>
    <property type="molecule type" value="Genomic_DNA"/>
</dbReference>
<organism evidence="2 3">
    <name type="scientific">Campylobacter rectus</name>
    <name type="common">Wolinella recta</name>
    <dbReference type="NCBI Taxonomy" id="203"/>
    <lineage>
        <taxon>Bacteria</taxon>
        <taxon>Pseudomonadati</taxon>
        <taxon>Campylobacterota</taxon>
        <taxon>Epsilonproteobacteria</taxon>
        <taxon>Campylobacterales</taxon>
        <taxon>Campylobacteraceae</taxon>
        <taxon>Campylobacter</taxon>
    </lineage>
</organism>
<evidence type="ECO:0000313" key="3">
    <source>
        <dbReference type="Proteomes" id="UP000502377"/>
    </source>
</evidence>
<name>A0A6G5QJ71_CAMRE</name>
<dbReference type="InterPro" id="IPR054254">
    <property type="entry name" value="DUF6985"/>
</dbReference>
<accession>A0A6G5QJ71</accession>
<dbReference type="AlphaFoldDB" id="A0A6G5QJ71"/>
<proteinExistence type="predicted"/>
<dbReference type="RefSeq" id="WP_002943495.1">
    <property type="nucleotide sequence ID" value="NZ_CP012543.1"/>
</dbReference>
<evidence type="ECO:0000313" key="2">
    <source>
        <dbReference type="EMBL" id="QCD45738.1"/>
    </source>
</evidence>
<dbReference type="Proteomes" id="UP000502377">
    <property type="component" value="Chromosome"/>
</dbReference>
<reference evidence="2 3" key="1">
    <citation type="submission" date="2016-07" db="EMBL/GenBank/DDBJ databases">
        <title>Comparative genomics of the Campylobacter concisus group.</title>
        <authorList>
            <person name="Miller W.G."/>
            <person name="Yee E."/>
            <person name="Chapman M.H."/>
            <person name="Huynh S."/>
            <person name="Bono J.L."/>
            <person name="On S.L.W."/>
            <person name="StLeger J."/>
            <person name="Foster G."/>
            <person name="Parker C.T."/>
        </authorList>
    </citation>
    <scope>NUCLEOTIDE SEQUENCE [LARGE SCALE GENOMIC DNA]</scope>
    <source>
        <strain evidence="2 3">ATCC 33238</strain>
    </source>
</reference>
<protein>
    <recommendedName>
        <fullName evidence="1">DUF6985 domain-containing protein</fullName>
    </recommendedName>
</protein>
<feature type="domain" description="DUF6985" evidence="1">
    <location>
        <begin position="151"/>
        <end position="296"/>
    </location>
</feature>
<evidence type="ECO:0000259" key="1">
    <source>
        <dbReference type="Pfam" id="PF22481"/>
    </source>
</evidence>
<gene>
    <name evidence="2" type="ORF">CRECT_0019</name>
</gene>
<dbReference type="KEGG" id="crx:CRECT_0019"/>
<dbReference type="Pfam" id="PF22481">
    <property type="entry name" value="DUF6985"/>
    <property type="match status" value="1"/>
</dbReference>